<keyword evidence="3" id="KW-1185">Reference proteome</keyword>
<dbReference type="RefSeq" id="WP_247981577.1">
    <property type="nucleotide sequence ID" value="NZ_CP078076.1"/>
</dbReference>
<dbReference type="EMBL" id="CP078076">
    <property type="protein sequence ID" value="UPL11868.1"/>
    <property type="molecule type" value="Genomic_DNA"/>
</dbReference>
<evidence type="ECO:0000313" key="3">
    <source>
        <dbReference type="Proteomes" id="UP000831467"/>
    </source>
</evidence>
<feature type="domain" description="Beta-lactamase-related" evidence="1">
    <location>
        <begin position="35"/>
        <end position="267"/>
    </location>
</feature>
<dbReference type="SUPFAM" id="SSF56601">
    <property type="entry name" value="beta-lactamase/transpeptidase-like"/>
    <property type="match status" value="1"/>
</dbReference>
<dbReference type="PANTHER" id="PTHR43283:SF7">
    <property type="entry name" value="BETA-LACTAMASE-RELATED DOMAIN-CONTAINING PROTEIN"/>
    <property type="match status" value="1"/>
</dbReference>
<dbReference type="InterPro" id="IPR050789">
    <property type="entry name" value="Diverse_Enzym_Activities"/>
</dbReference>
<dbReference type="Proteomes" id="UP000831467">
    <property type="component" value="Chromosome"/>
</dbReference>
<dbReference type="PANTHER" id="PTHR43283">
    <property type="entry name" value="BETA-LACTAMASE-RELATED"/>
    <property type="match status" value="1"/>
</dbReference>
<proteinExistence type="predicted"/>
<sequence length="297" mass="31715">MSGAPGADALSVKDSLVAIIEDTGFRAHGLHVRAGDGTAEHRWTPDVREDIQSVAKGVCVLAVALAADDGAVSLDEPVAHLLPDHELGPGVDRVTLRQLLSMSSGIDLPWSPTLLTDWPDLAAEFLRRPSRGRVFQYSNASTYTAMTALAARVGDVGDYLDDRLLEPLGIHGARWTRCPHGRIEAGGGLALRTEEMARIGRLIRDRGAWEGRRLVSPEHIDAMHRDGVVAGVNPGYDRYALAGWGGPGRAWRLHGAYGQLMIFLDDAVVTISADDHAGADALASSVVEVLEAARLGS</sequence>
<dbReference type="Pfam" id="PF00144">
    <property type="entry name" value="Beta-lactamase"/>
    <property type="match status" value="1"/>
</dbReference>
<evidence type="ECO:0000313" key="2">
    <source>
        <dbReference type="EMBL" id="UPL11868.1"/>
    </source>
</evidence>
<accession>A0ABY4IGH8</accession>
<dbReference type="InterPro" id="IPR001466">
    <property type="entry name" value="Beta-lactam-related"/>
</dbReference>
<protein>
    <submittedName>
        <fullName evidence="2">Beta-lactamase family protein</fullName>
    </submittedName>
</protein>
<evidence type="ECO:0000259" key="1">
    <source>
        <dbReference type="Pfam" id="PF00144"/>
    </source>
</evidence>
<name>A0ABY4IGH8_9MICO</name>
<reference evidence="2 3" key="1">
    <citation type="submission" date="2021-06" db="EMBL/GenBank/DDBJ databases">
        <title>Genome-based taxonomic framework of Microbacterium strains isolated from marine environment, the description of four new species and reclassification of four preexisting species.</title>
        <authorList>
            <person name="Lee S.D."/>
            <person name="Kim S.-M."/>
            <person name="Byeon Y.-S."/>
            <person name="Yang H.L."/>
            <person name="Kim I.S."/>
        </authorList>
    </citation>
    <scope>NUCLEOTIDE SEQUENCE [LARGE SCALE GENOMIC DNA]</scope>
    <source>
        <strain evidence="2 3">SSW1-51</strain>
    </source>
</reference>
<dbReference type="Gene3D" id="3.40.710.10">
    <property type="entry name" value="DD-peptidase/beta-lactamase superfamily"/>
    <property type="match status" value="1"/>
</dbReference>
<organism evidence="2 3">
    <name type="scientific">Microbacterium sufflavum</name>
    <dbReference type="NCBI Taxonomy" id="2851649"/>
    <lineage>
        <taxon>Bacteria</taxon>
        <taxon>Bacillati</taxon>
        <taxon>Actinomycetota</taxon>
        <taxon>Actinomycetes</taxon>
        <taxon>Micrococcales</taxon>
        <taxon>Microbacteriaceae</taxon>
        <taxon>Microbacterium</taxon>
    </lineage>
</organism>
<gene>
    <name evidence="2" type="ORF">KV394_12420</name>
</gene>
<dbReference type="InterPro" id="IPR012338">
    <property type="entry name" value="Beta-lactam/transpept-like"/>
</dbReference>